<dbReference type="GeneID" id="7837906"/>
<keyword evidence="2" id="KW-0812">Transmembrane</keyword>
<keyword evidence="4" id="KW-1185">Reference proteome</keyword>
<feature type="compositionally biased region" description="Polar residues" evidence="1">
    <location>
        <begin position="203"/>
        <end position="214"/>
    </location>
</feature>
<dbReference type="InParanoid" id="Q22LN0"/>
<dbReference type="KEGG" id="tet:TTHERM_00701190"/>
<feature type="region of interest" description="Disordered" evidence="1">
    <location>
        <begin position="295"/>
        <end position="320"/>
    </location>
</feature>
<gene>
    <name evidence="3" type="ORF">TTHERM_00701190</name>
</gene>
<accession>Q22LN0</accession>
<dbReference type="OrthoDB" id="3038309at2759"/>
<organism evidence="3 4">
    <name type="scientific">Tetrahymena thermophila (strain SB210)</name>
    <dbReference type="NCBI Taxonomy" id="312017"/>
    <lineage>
        <taxon>Eukaryota</taxon>
        <taxon>Sar</taxon>
        <taxon>Alveolata</taxon>
        <taxon>Ciliophora</taxon>
        <taxon>Intramacronucleata</taxon>
        <taxon>Oligohymenophorea</taxon>
        <taxon>Hymenostomatida</taxon>
        <taxon>Tetrahymenina</taxon>
        <taxon>Tetrahymenidae</taxon>
        <taxon>Tetrahymena</taxon>
    </lineage>
</organism>
<dbReference type="Pfam" id="PF13424">
    <property type="entry name" value="TPR_12"/>
    <property type="match status" value="1"/>
</dbReference>
<feature type="compositionally biased region" description="Basic and acidic residues" evidence="1">
    <location>
        <begin position="228"/>
        <end position="238"/>
    </location>
</feature>
<name>Q22LN0_TETTS</name>
<evidence type="ECO:0000313" key="4">
    <source>
        <dbReference type="Proteomes" id="UP000009168"/>
    </source>
</evidence>
<feature type="compositionally biased region" description="Low complexity" evidence="1">
    <location>
        <begin position="215"/>
        <end position="226"/>
    </location>
</feature>
<dbReference type="InterPro" id="IPR027523">
    <property type="entry name" value="CLU_prot"/>
</dbReference>
<dbReference type="InterPro" id="IPR019734">
    <property type="entry name" value="TPR_rpt"/>
</dbReference>
<proteinExistence type="predicted"/>
<dbReference type="RefSeq" id="XP_976831.2">
    <property type="nucleotide sequence ID" value="XM_971738.2"/>
</dbReference>
<feature type="transmembrane region" description="Helical" evidence="2">
    <location>
        <begin position="1803"/>
        <end position="1820"/>
    </location>
</feature>
<feature type="compositionally biased region" description="Polar residues" evidence="1">
    <location>
        <begin position="181"/>
        <end position="194"/>
    </location>
</feature>
<evidence type="ECO:0000256" key="2">
    <source>
        <dbReference type="SAM" id="Phobius"/>
    </source>
</evidence>
<keyword evidence="2" id="KW-1133">Transmembrane helix</keyword>
<dbReference type="HOGENOM" id="CLU_251315_0_0_1"/>
<protein>
    <submittedName>
        <fullName evidence="3">Tetratricopeptide repeat protein</fullName>
    </submittedName>
</protein>
<sequence length="1870" mass="220486">MNVKTVSEKPKSFRQSQNDKLRLLQKQINDQLDSFNKNFEVTQKDIFESLCSIRLAITEIQNFADKKFSLDQSRQNDYTTQAINDSYSDQIYQFTEPLQQLVEKMNFKEESKEKNKKAIKEGMNQKDLNSFLVIINQLINLTKNQSYDNGKQIIKEDQRKMYQSAMHYQTHSNTQSTQHTLGQQSESQKSSGHGQATFLDYSVPSTQIQTQWSRNQNQNMEEQTNQKSQKDQDKESSRPTEAQQKFQSQNYYQNQQNQLILQTAMKNSSNPIEQYPNDETSKKFSNKETNPFKLTETQSKQQSQNKTQNNSQSQSNQQITQTTTLNFSQVNIHSEHKNQVQQNVNSSLGINQANNDIPVVERKILVADQYYKIIPNQQKAIEKVNEYFSKNQQNWQAVVQQQNPAIIEDKQKVHSRYQSAQPYSPNLINQGFVEINNPQQFKNNEIEYIANQNQRMYYKIIMRNQLTMCSQFCDPDEQVNGFRNPDPGYDFCIPHNKTILSANNYLYHSSKGKKELVNMRFTLHNRIRQQDSQQEKELKKYQEFKSILESNIPISSVSRDHPNDYFPSKNQQTVSEVVIGILDQSSSENEKQIKEDDKINQDNMNFLLKIYHKKRIDEESWQEHIHELKSKYQEKSKLSNNKQLSNIANIFAKNENIKSIAKEIHGDIQNLKDLRYAILNKSIHSEFMNDLCYTINNKLITTQEIQYENDVLRINVNRSIDQITSSNGYFSYDETKVCEIFYQLTCQYYGNELQEQIKLYNYLPITLLKSSGYEQKWLVIDLKANQIKLNEYDSDEDIDKDDQKNKQDSKNQKNIDDTIKKLKVLSIYTKESNAQFSKHKQAVLEIKGSQKCAYNIDSTTIATNYYQLSLEKMRNLTLGDQELIQVFYLALKELQNIFKNGFHFLSLNPKNIFLHIKATGSQRFKVKFHIDSSCYKPTQYYNPTFSPGLINQNWSPNSYDDMSYFKKQTLYNLCLSFLHIITLNEDDIYNLDPETILNIGCRNTQRNLKTNYPNFCKFLEIILIYGSTDDVSVLINLIKKDYIEQQSKNKQKFDFSILLHNKNNMQKVIDTQINKFTKVIQEFFTPRRIYERVMFFYYTNQFQQLNSKGETERIYLYVDQLLKSLNNQEKIVQLCPQNLLINLVSIYLTNILFYQFKEKEVQEQFNKICSLETIHFTETQLCRALIGKQTVKFYVALEKSNQTCQLRNIEIKEDDLKKNLANKFIIQILKEKPRLCDRYAQDDVPSKIKLKLNERRFSEVQNLIDQYYKQRENYRKSIFFTPIKLSYYDDMINCRIGIKKMIEAFLYTNENFELKLNLFGWESVESANGCNSVGYVLFYLRKIKESQSYVEQAIFWSVAYKGTDNAELATSYNNIAYLVVNNNEIENSLRYHYKALKIRKQLHPKGHNDLGSTYNNIGQNLTRLKKNNESLQYYQKAMNVWIRLMGYKHNTVSLALSNIANTYTQMQKYDHSIIFHRISYSVRYQTLKQESIDAGQLSQTTEYVQINNHDLAITLDNIGFAYTKQEKYEEALKVQELAKKMWKELCQRNQTHLQSFIVSLNNLGNTHKKMKNYDKCFQETYDTQKILRECKDNNLVKQQQNVIRNIKNEINRHVIMTLREINCYLQVNQSEQAIVLLFKIAHLYDRILNQIQLVEEMNHIQGLDDNISLQKIGITVNQHDGIKKIFPYIIFNKQPYFIRIPPRCFHSSQIDNAEKEIENQFKSLQSEYEQAQSQIIQNQTTQGQSSTIQYQQNSSSQQNTQSTITENYNTQQRIIDKRNQLIKARQEQAQVEFMRMDTKFASLHQFIMVLLLFSIGDILFEKIIIKLKDAEFQKQSKEIFTELKYIIDAHITGDIGKVFNNYKVAFERRQ</sequence>
<dbReference type="STRING" id="312017.Q22LN0"/>
<feature type="region of interest" description="Disordered" evidence="1">
    <location>
        <begin position="167"/>
        <end position="251"/>
    </location>
</feature>
<reference evidence="4" key="1">
    <citation type="journal article" date="2006" name="PLoS Biol.">
        <title>Macronuclear genome sequence of the ciliate Tetrahymena thermophila, a model eukaryote.</title>
        <authorList>
            <person name="Eisen J.A."/>
            <person name="Coyne R.S."/>
            <person name="Wu M."/>
            <person name="Wu D."/>
            <person name="Thiagarajan M."/>
            <person name="Wortman J.R."/>
            <person name="Badger J.H."/>
            <person name="Ren Q."/>
            <person name="Amedeo P."/>
            <person name="Jones K.M."/>
            <person name="Tallon L.J."/>
            <person name="Delcher A.L."/>
            <person name="Salzberg S.L."/>
            <person name="Silva J.C."/>
            <person name="Haas B.J."/>
            <person name="Majoros W.H."/>
            <person name="Farzad M."/>
            <person name="Carlton J.M."/>
            <person name="Smith R.K. Jr."/>
            <person name="Garg J."/>
            <person name="Pearlman R.E."/>
            <person name="Karrer K.M."/>
            <person name="Sun L."/>
            <person name="Manning G."/>
            <person name="Elde N.C."/>
            <person name="Turkewitz A.P."/>
            <person name="Asai D.J."/>
            <person name="Wilkes D.E."/>
            <person name="Wang Y."/>
            <person name="Cai H."/>
            <person name="Collins K."/>
            <person name="Stewart B.A."/>
            <person name="Lee S.R."/>
            <person name="Wilamowska K."/>
            <person name="Weinberg Z."/>
            <person name="Ruzzo W.L."/>
            <person name="Wloga D."/>
            <person name="Gaertig J."/>
            <person name="Frankel J."/>
            <person name="Tsao C.-C."/>
            <person name="Gorovsky M.A."/>
            <person name="Keeling P.J."/>
            <person name="Waller R.F."/>
            <person name="Patron N.J."/>
            <person name="Cherry J.M."/>
            <person name="Stover N.A."/>
            <person name="Krieger C.J."/>
            <person name="del Toro C."/>
            <person name="Ryder H.F."/>
            <person name="Williamson S.C."/>
            <person name="Barbeau R.A."/>
            <person name="Hamilton E.P."/>
            <person name="Orias E."/>
        </authorList>
    </citation>
    <scope>NUCLEOTIDE SEQUENCE [LARGE SCALE GENOMIC DNA]</scope>
    <source>
        <strain evidence="4">SB210</strain>
    </source>
</reference>
<dbReference type="Pfam" id="PF13374">
    <property type="entry name" value="TPR_10"/>
    <property type="match status" value="2"/>
</dbReference>
<dbReference type="Gene3D" id="1.25.40.10">
    <property type="entry name" value="Tetratricopeptide repeat domain"/>
    <property type="match status" value="2"/>
</dbReference>
<dbReference type="SMART" id="SM00028">
    <property type="entry name" value="TPR"/>
    <property type="match status" value="5"/>
</dbReference>
<keyword evidence="2" id="KW-0472">Membrane</keyword>
<feature type="compositionally biased region" description="Low complexity" evidence="1">
    <location>
        <begin position="169"/>
        <end position="180"/>
    </location>
</feature>
<feature type="compositionally biased region" description="Low complexity" evidence="1">
    <location>
        <begin position="297"/>
        <end position="320"/>
    </location>
</feature>
<dbReference type="InterPro" id="IPR011990">
    <property type="entry name" value="TPR-like_helical_dom_sf"/>
</dbReference>
<dbReference type="Proteomes" id="UP000009168">
    <property type="component" value="Unassembled WGS sequence"/>
</dbReference>
<dbReference type="EMBL" id="GG662861">
    <property type="protein sequence ID" value="EAR86236.2"/>
    <property type="molecule type" value="Genomic_DNA"/>
</dbReference>
<evidence type="ECO:0000313" key="3">
    <source>
        <dbReference type="EMBL" id="EAR86236.2"/>
    </source>
</evidence>
<dbReference type="SUPFAM" id="SSF48452">
    <property type="entry name" value="TPR-like"/>
    <property type="match status" value="2"/>
</dbReference>
<dbReference type="PANTHER" id="PTHR12601">
    <property type="entry name" value="EUKARYOTIC TRANSLATION INITIATION FACTOR 3 SUBUNIT EIF-3"/>
    <property type="match status" value="1"/>
</dbReference>
<evidence type="ECO:0000256" key="1">
    <source>
        <dbReference type="SAM" id="MobiDB-lite"/>
    </source>
</evidence>